<feature type="chain" id="PRO_5046516604" evidence="1">
    <location>
        <begin position="19"/>
        <end position="183"/>
    </location>
</feature>
<proteinExistence type="predicted"/>
<dbReference type="Proteomes" id="UP001595803">
    <property type="component" value="Unassembled WGS sequence"/>
</dbReference>
<keyword evidence="1" id="KW-0732">Signal</keyword>
<comment type="caution">
    <text evidence="2">The sequence shown here is derived from an EMBL/GenBank/DDBJ whole genome shotgun (WGS) entry which is preliminary data.</text>
</comment>
<protein>
    <submittedName>
        <fullName evidence="2">Uncharacterized protein</fullName>
    </submittedName>
</protein>
<keyword evidence="3" id="KW-1185">Reference proteome</keyword>
<evidence type="ECO:0000256" key="1">
    <source>
        <dbReference type="SAM" id="SignalP"/>
    </source>
</evidence>
<accession>A0ABV7ZBF7</accession>
<feature type="signal peptide" evidence="1">
    <location>
        <begin position="1"/>
        <end position="18"/>
    </location>
</feature>
<dbReference type="RefSeq" id="WP_295817632.1">
    <property type="nucleotide sequence ID" value="NZ_JBHRZG010000024.1"/>
</dbReference>
<dbReference type="EMBL" id="JBHRZG010000024">
    <property type="protein sequence ID" value="MFC3834728.1"/>
    <property type="molecule type" value="Genomic_DNA"/>
</dbReference>
<dbReference type="PROSITE" id="PS51257">
    <property type="entry name" value="PROKAR_LIPOPROTEIN"/>
    <property type="match status" value="1"/>
</dbReference>
<organism evidence="2 3">
    <name type="scientific">Deinococcus rufus</name>
    <dbReference type="NCBI Taxonomy" id="2136097"/>
    <lineage>
        <taxon>Bacteria</taxon>
        <taxon>Thermotogati</taxon>
        <taxon>Deinococcota</taxon>
        <taxon>Deinococci</taxon>
        <taxon>Deinococcales</taxon>
        <taxon>Deinococcaceae</taxon>
        <taxon>Deinococcus</taxon>
    </lineage>
</organism>
<name>A0ABV7ZBF7_9DEIO</name>
<reference evidence="3" key="1">
    <citation type="journal article" date="2019" name="Int. J. Syst. Evol. Microbiol.">
        <title>The Global Catalogue of Microorganisms (GCM) 10K type strain sequencing project: providing services to taxonomists for standard genome sequencing and annotation.</title>
        <authorList>
            <consortium name="The Broad Institute Genomics Platform"/>
            <consortium name="The Broad Institute Genome Sequencing Center for Infectious Disease"/>
            <person name="Wu L."/>
            <person name="Ma J."/>
        </authorList>
    </citation>
    <scope>NUCLEOTIDE SEQUENCE [LARGE SCALE GENOMIC DNA]</scope>
    <source>
        <strain evidence="3">CCTCC AB 2017081</strain>
    </source>
</reference>
<sequence>MKKLMLAAMGLTGLLASCGGGVVTVVDPVRNVSLLEYKSQYSLPTAYTDTATGTVYPAGSSIICDNFSTKLSATLDWDGDAARFAFQLEGSKGGKATVLTGTSGGGNGYSGNPSIFEITVGAGVAPLSVKAAGLSAQAIVVDPVNTFTVKGVTFLNIQGQSRDGSVSNVAQSVQGIPVADCTN</sequence>
<evidence type="ECO:0000313" key="3">
    <source>
        <dbReference type="Proteomes" id="UP001595803"/>
    </source>
</evidence>
<gene>
    <name evidence="2" type="ORF">ACFOSB_17865</name>
</gene>
<evidence type="ECO:0000313" key="2">
    <source>
        <dbReference type="EMBL" id="MFC3834728.1"/>
    </source>
</evidence>